<sequence length="275" mass="30912">MAKTSKWFVVATEGATTDGRTINRAWIEQMAANYDLKKYGARVNIEHIKFRYFWSDEAHSKCYGDVTALKAEENAEGKLQLLAQIDPTDELIALNKNRQKIYTSIECDPNFADTGEAYLVGLAVTDSPASLGTDILAFSAGAKVNPFADRKEKPENLFTASIETTLEFDEIEDEKPSLFVRIKEMFNKKERSNEERFADVDNAVLLLSDHLKEITENLTSLQTAHTALQEQFTEITKENAVITEKLSTIENQPSQNFTPRPKTTGGELENIETDC</sequence>
<proteinExistence type="predicted"/>
<dbReference type="InterPro" id="IPR009228">
    <property type="entry name" value="Capsid_scaffold_GpO"/>
</dbReference>
<dbReference type="OrthoDB" id="5625143at2"/>
<dbReference type="Pfam" id="PF05929">
    <property type="entry name" value="Phage_GPO"/>
    <property type="match status" value="1"/>
</dbReference>
<dbReference type="PATRIC" id="fig|1095749.3.peg.1059"/>
<comment type="caution">
    <text evidence="2">The sequence shown here is derived from an EMBL/GenBank/DDBJ whole genome shotgun (WGS) entry which is preliminary data.</text>
</comment>
<evidence type="ECO:0000313" key="3">
    <source>
        <dbReference type="Proteomes" id="UP000006457"/>
    </source>
</evidence>
<dbReference type="MEROPS" id="S73.001"/>
<dbReference type="AlphaFoldDB" id="I3DCR2"/>
<gene>
    <name evidence="2" type="ORF">HMPREF1052_0860</name>
</gene>
<dbReference type="EMBL" id="AJSX01000030">
    <property type="protein sequence ID" value="EIJ69505.1"/>
    <property type="molecule type" value="Genomic_DNA"/>
</dbReference>
<dbReference type="RefSeq" id="WP_005760677.1">
    <property type="nucleotide sequence ID" value="NZ_AJSX01000030.1"/>
</dbReference>
<name>I3DCR2_9PAST</name>
<feature type="region of interest" description="Disordered" evidence="1">
    <location>
        <begin position="252"/>
        <end position="275"/>
    </location>
</feature>
<dbReference type="eggNOG" id="ENOG502ZBY8">
    <property type="taxonomic scope" value="Bacteria"/>
</dbReference>
<dbReference type="Proteomes" id="UP000006457">
    <property type="component" value="Unassembled WGS sequence"/>
</dbReference>
<evidence type="ECO:0000313" key="2">
    <source>
        <dbReference type="EMBL" id="EIJ69505.1"/>
    </source>
</evidence>
<evidence type="ECO:0000256" key="1">
    <source>
        <dbReference type="SAM" id="MobiDB-lite"/>
    </source>
</evidence>
<reference evidence="2 3" key="1">
    <citation type="submission" date="2012-03" db="EMBL/GenBank/DDBJ databases">
        <authorList>
            <person name="Harkins D.M."/>
            <person name="Madupu R."/>
            <person name="Durkin A.S."/>
            <person name="Torralba M."/>
            <person name="Methe B."/>
            <person name="Sutton G.G."/>
            <person name="Nelson K.E."/>
        </authorList>
    </citation>
    <scope>NUCLEOTIDE SEQUENCE [LARGE SCALE GENOMIC DNA]</scope>
    <source>
        <strain evidence="2 3">CCUG 2042</strain>
    </source>
</reference>
<organism evidence="2 3">
    <name type="scientific">Pasteurella bettyae CCUG 2042</name>
    <dbReference type="NCBI Taxonomy" id="1095749"/>
    <lineage>
        <taxon>Bacteria</taxon>
        <taxon>Pseudomonadati</taxon>
        <taxon>Pseudomonadota</taxon>
        <taxon>Gammaproteobacteria</taxon>
        <taxon>Pasteurellales</taxon>
        <taxon>Pasteurellaceae</taxon>
        <taxon>Pasteurella</taxon>
    </lineage>
</organism>
<accession>I3DCR2</accession>
<protein>
    <submittedName>
        <fullName evidence="2">Phage capsid scaffolding protein (GPO) serine peptidase</fullName>
    </submittedName>
</protein>
<keyword evidence="3" id="KW-1185">Reference proteome</keyword>